<dbReference type="SMART" id="SM00380">
    <property type="entry name" value="AP2"/>
    <property type="match status" value="1"/>
</dbReference>
<organism evidence="8 9">
    <name type="scientific">Spirodela intermedia</name>
    <name type="common">Intermediate duckweed</name>
    <dbReference type="NCBI Taxonomy" id="51605"/>
    <lineage>
        <taxon>Eukaryota</taxon>
        <taxon>Viridiplantae</taxon>
        <taxon>Streptophyta</taxon>
        <taxon>Embryophyta</taxon>
        <taxon>Tracheophyta</taxon>
        <taxon>Spermatophyta</taxon>
        <taxon>Magnoliopsida</taxon>
        <taxon>Liliopsida</taxon>
        <taxon>Araceae</taxon>
        <taxon>Lemnoideae</taxon>
        <taxon>Spirodela</taxon>
    </lineage>
</organism>
<evidence type="ECO:0000256" key="6">
    <source>
        <dbReference type="SAM" id="MobiDB-lite"/>
    </source>
</evidence>
<dbReference type="OrthoDB" id="10038011at2759"/>
<dbReference type="AlphaFoldDB" id="A0A7I8L7R0"/>
<evidence type="ECO:0000259" key="7">
    <source>
        <dbReference type="PROSITE" id="PS51032"/>
    </source>
</evidence>
<feature type="domain" description="AP2/ERF" evidence="7">
    <location>
        <begin position="23"/>
        <end position="80"/>
    </location>
</feature>
<accession>A0A7I8L7R0</accession>
<dbReference type="InterPro" id="IPR036955">
    <property type="entry name" value="AP2/ERF_dom_sf"/>
</dbReference>
<dbReference type="PANTHER" id="PTHR31190:SF142">
    <property type="entry name" value="ETHYLENE-RESPONSIVE TRANSCRIPTION FACTOR RAP2-3"/>
    <property type="match status" value="1"/>
</dbReference>
<keyword evidence="9" id="KW-1185">Reference proteome</keyword>
<sequence length="171" mass="18372">MDLRTGDSDLSPPAPEKKKEKNVYRGIRRRARGKWAAEIRDPRKGVRVWLGTYSSPEDAARAYDAAAREIRGKKAKLNFPAGKPAAPSAPSAPVKSDGPVAAERRPSDAQVKQRISSLEHLLGLEPEEEPRGDEAAAIGGGGGALDALDLSDDVAMALESNHHLLDLLHNL</sequence>
<evidence type="ECO:0000313" key="9">
    <source>
        <dbReference type="Proteomes" id="UP000663760"/>
    </source>
</evidence>
<dbReference type="GO" id="GO:0005634">
    <property type="term" value="C:nucleus"/>
    <property type="evidence" value="ECO:0007669"/>
    <property type="project" value="UniProtKB-SubCell"/>
</dbReference>
<dbReference type="GO" id="GO:0003700">
    <property type="term" value="F:DNA-binding transcription factor activity"/>
    <property type="evidence" value="ECO:0007669"/>
    <property type="project" value="InterPro"/>
</dbReference>
<dbReference type="GO" id="GO:0009873">
    <property type="term" value="P:ethylene-activated signaling pathway"/>
    <property type="evidence" value="ECO:0007669"/>
    <property type="project" value="InterPro"/>
</dbReference>
<dbReference type="GO" id="GO:0003677">
    <property type="term" value="F:DNA binding"/>
    <property type="evidence" value="ECO:0007669"/>
    <property type="project" value="UniProtKB-KW"/>
</dbReference>
<evidence type="ECO:0000313" key="8">
    <source>
        <dbReference type="EMBL" id="CAA7406069.1"/>
    </source>
</evidence>
<evidence type="ECO:0000256" key="2">
    <source>
        <dbReference type="ARBA" id="ARBA00023015"/>
    </source>
</evidence>
<dbReference type="Gene3D" id="3.30.730.10">
    <property type="entry name" value="AP2/ERF domain"/>
    <property type="match status" value="1"/>
</dbReference>
<keyword evidence="2" id="KW-0805">Transcription regulation</keyword>
<dbReference type="PROSITE" id="PS51032">
    <property type="entry name" value="AP2_ERF"/>
    <property type="match status" value="1"/>
</dbReference>
<evidence type="ECO:0000256" key="4">
    <source>
        <dbReference type="ARBA" id="ARBA00023163"/>
    </source>
</evidence>
<dbReference type="EMBL" id="LR746275">
    <property type="protein sequence ID" value="CAA7406069.1"/>
    <property type="molecule type" value="Genomic_DNA"/>
</dbReference>
<dbReference type="Pfam" id="PF00847">
    <property type="entry name" value="AP2"/>
    <property type="match status" value="1"/>
</dbReference>
<reference evidence="8" key="1">
    <citation type="submission" date="2020-02" db="EMBL/GenBank/DDBJ databases">
        <authorList>
            <person name="Scholz U."/>
            <person name="Mascher M."/>
            <person name="Fiebig A."/>
        </authorList>
    </citation>
    <scope>NUCLEOTIDE SEQUENCE</scope>
</reference>
<dbReference type="InterPro" id="IPR016177">
    <property type="entry name" value="DNA-bd_dom_sf"/>
</dbReference>
<evidence type="ECO:0000256" key="3">
    <source>
        <dbReference type="ARBA" id="ARBA00023125"/>
    </source>
</evidence>
<keyword evidence="3" id="KW-0238">DNA-binding</keyword>
<dbReference type="InterPro" id="IPR044808">
    <property type="entry name" value="ERF_plant"/>
</dbReference>
<evidence type="ECO:0000256" key="1">
    <source>
        <dbReference type="ARBA" id="ARBA00004123"/>
    </source>
</evidence>
<feature type="region of interest" description="Disordered" evidence="6">
    <location>
        <begin position="76"/>
        <end position="142"/>
    </location>
</feature>
<dbReference type="SUPFAM" id="SSF54171">
    <property type="entry name" value="DNA-binding domain"/>
    <property type="match status" value="1"/>
</dbReference>
<dbReference type="PRINTS" id="PR00367">
    <property type="entry name" value="ETHRSPELEMNT"/>
</dbReference>
<protein>
    <recommendedName>
        <fullName evidence="7">AP2/ERF domain-containing protein</fullName>
    </recommendedName>
</protein>
<dbReference type="CDD" id="cd00018">
    <property type="entry name" value="AP2"/>
    <property type="match status" value="1"/>
</dbReference>
<dbReference type="InterPro" id="IPR001471">
    <property type="entry name" value="AP2/ERF_dom"/>
</dbReference>
<keyword evidence="4" id="KW-0804">Transcription</keyword>
<dbReference type="FunFam" id="3.30.730.10:FF:000001">
    <property type="entry name" value="Ethylene-responsive transcription factor 2"/>
    <property type="match status" value="1"/>
</dbReference>
<name>A0A7I8L7R0_SPIIN</name>
<feature type="compositionally biased region" description="Low complexity" evidence="6">
    <location>
        <begin position="80"/>
        <end position="93"/>
    </location>
</feature>
<dbReference type="PANTHER" id="PTHR31190">
    <property type="entry name" value="DNA-BINDING DOMAIN"/>
    <property type="match status" value="1"/>
</dbReference>
<dbReference type="Proteomes" id="UP000663760">
    <property type="component" value="Chromosome 12"/>
</dbReference>
<gene>
    <name evidence="8" type="ORF">SI8410_12016747</name>
</gene>
<evidence type="ECO:0000256" key="5">
    <source>
        <dbReference type="ARBA" id="ARBA00023242"/>
    </source>
</evidence>
<keyword evidence="5" id="KW-0539">Nucleus</keyword>
<proteinExistence type="predicted"/>
<comment type="subcellular location">
    <subcellularLocation>
        <location evidence="1">Nucleus</location>
    </subcellularLocation>
</comment>
<feature type="region of interest" description="Disordered" evidence="6">
    <location>
        <begin position="1"/>
        <end position="25"/>
    </location>
</feature>